<dbReference type="KEGG" id="smia:P344_02805"/>
<organism evidence="1 2">
    <name type="scientific">Spiroplasma mirum ATCC 29335</name>
    <dbReference type="NCBI Taxonomy" id="838561"/>
    <lineage>
        <taxon>Bacteria</taxon>
        <taxon>Bacillati</taxon>
        <taxon>Mycoplasmatota</taxon>
        <taxon>Mollicutes</taxon>
        <taxon>Entomoplasmatales</taxon>
        <taxon>Spiroplasmataceae</taxon>
        <taxon>Spiroplasma</taxon>
    </lineage>
</organism>
<dbReference type="RefSeq" id="WP_156028520.1">
    <property type="nucleotide sequence ID" value="NZ_CP002082.1"/>
</dbReference>
<gene>
    <name evidence="1" type="ORF">P344_02805</name>
</gene>
<reference evidence="1 2" key="1">
    <citation type="submission" date="2013-09" db="EMBL/GenBank/DDBJ databases">
        <title>Complete genome sequence of Spiroplasma mirum suckling mouse cataract agent.</title>
        <authorList>
            <person name="Landry C.A."/>
            <person name="Bastian F.O."/>
            <person name="Thune R.L."/>
        </authorList>
    </citation>
    <scope>NUCLEOTIDE SEQUENCE [LARGE SCALE GENOMIC DNA]</scope>
    <source>
        <strain evidence="1 2">SMCA</strain>
    </source>
</reference>
<dbReference type="PATRIC" id="fig|838561.3.peg.542"/>
<evidence type="ECO:0000313" key="1">
    <source>
        <dbReference type="EMBL" id="AHI57906.1"/>
    </source>
</evidence>
<sequence length="53" mass="6179">MEHIESTFNNLQNIFNQNIDVLNKATTIDPKAIERLEILTQKLVNFNFGFIDI</sequence>
<accession>W6ALL1</accession>
<proteinExistence type="predicted"/>
<dbReference type="EMBL" id="CP006720">
    <property type="protein sequence ID" value="AHI57906.1"/>
    <property type="molecule type" value="Genomic_DNA"/>
</dbReference>
<evidence type="ECO:0000313" key="2">
    <source>
        <dbReference type="Proteomes" id="UP000019260"/>
    </source>
</evidence>
<dbReference type="AlphaFoldDB" id="W6ALL1"/>
<name>W6ALL1_9MOLU</name>
<keyword evidence="2" id="KW-1185">Reference proteome</keyword>
<dbReference type="HOGENOM" id="CLU_3066364_0_0_14"/>
<dbReference type="Proteomes" id="UP000019260">
    <property type="component" value="Chromosome"/>
</dbReference>
<protein>
    <submittedName>
        <fullName evidence="1">Uncharacterized protein</fullName>
    </submittedName>
</protein>